<keyword evidence="1" id="KW-1133">Transmembrane helix</keyword>
<dbReference type="Proteomes" id="UP000236928">
    <property type="component" value="Unassembled WGS sequence"/>
</dbReference>
<evidence type="ECO:0000313" key="3">
    <source>
        <dbReference type="Proteomes" id="UP000236928"/>
    </source>
</evidence>
<proteinExistence type="predicted"/>
<protein>
    <submittedName>
        <fullName evidence="2">Uncharacterized protein</fullName>
    </submittedName>
</protein>
<sequence>MDMYNSFDNKVESDYISLGRFSNNYFNISDDQNSNTNNRNVNNNLFNEYFNLGNKKFLSILRFLVILAAFISFLVLIKLPVKNRIELKREMLENALLLKKKHEEKAHSSYENKNLEPIIDSTQMPNLKQNKTGLLILEDNERVSNKSSIIDISSNVTKKYNDHVIKNAINLGSNTKLDAVNSVFGSHYNINGINKRAAENDICNDKDYTKKVLKLVYELSYFALPKDTLNIRKFEASDVKVFNEEMWVVCDNSWMIGKFGLSLTPFSHSNKLLSMQTTTSGGNPLDINTLLLGTDPNNEDSQWEAIVRDDVTGHLFVIRESIPHDLEEAKLYKEDFSKNLKDKNYNSSRHYHSHIIELALVKVNNVESYEVLETCTAEHKFDFDNKGFEGAIGLRTRNGDFYLLGLCEGNFCMGEMKGEEYGNGRLILMKKEYINKTELTSDGALNSDMNSLKSKCIWKSIRMINIPKEANFQDYSSIDTRGNKVAITSQEDSSIWIGEIDYGDGEYLDPDKIQLLPNGRVYHFPRDHVCDFKYCNVEGVSFISDNMIVTVSDKMKKKSRQSPKCLHKDQSIHIFAIP</sequence>
<dbReference type="VEuPathDB" id="CryptoDB:CmeUKMEL1_15855"/>
<accession>A0A2P4Z561</accession>
<evidence type="ECO:0000313" key="2">
    <source>
        <dbReference type="EMBL" id="POM85130.1"/>
    </source>
</evidence>
<name>A0A2P4Z561_9CRYT</name>
<gene>
    <name evidence="2" type="ORF">CmeUKMEL1_15855</name>
</gene>
<comment type="caution">
    <text evidence="2">The sequence shown here is derived from an EMBL/GenBank/DDBJ whole genome shotgun (WGS) entry which is preliminary data.</text>
</comment>
<organism evidence="2 3">
    <name type="scientific">Cryptosporidium meleagridis</name>
    <dbReference type="NCBI Taxonomy" id="93969"/>
    <lineage>
        <taxon>Eukaryota</taxon>
        <taxon>Sar</taxon>
        <taxon>Alveolata</taxon>
        <taxon>Apicomplexa</taxon>
        <taxon>Conoidasida</taxon>
        <taxon>Coccidia</taxon>
        <taxon>Eucoccidiorida</taxon>
        <taxon>Eimeriorina</taxon>
        <taxon>Cryptosporidiidae</taxon>
        <taxon>Cryptosporidium</taxon>
    </lineage>
</organism>
<evidence type="ECO:0000256" key="1">
    <source>
        <dbReference type="SAM" id="Phobius"/>
    </source>
</evidence>
<reference evidence="2 3" key="1">
    <citation type="submission" date="2014-04" db="EMBL/GenBank/DDBJ databases">
        <title>Comparative Genomics of Cryptosporidium Species.</title>
        <authorList>
            <person name="Silva J.C."/>
            <person name="Su Q."/>
            <person name="Chalmers R."/>
            <person name="Chibucos M.C."/>
            <person name="Elwin K."/>
            <person name="Godinez A."/>
            <person name="Guo F."/>
            <person name="Huynh K."/>
            <person name="Orvis J."/>
            <person name="Ott S."/>
            <person name="Sadzewicz L."/>
            <person name="Sengamalay N."/>
            <person name="Shetty A."/>
            <person name="Sun M."/>
            <person name="Tallon L."/>
            <person name="Xiao L."/>
            <person name="Zhang H."/>
            <person name="Fraser C.M."/>
            <person name="Zhu G."/>
            <person name="Kissinger J."/>
            <person name="Widmer G."/>
        </authorList>
    </citation>
    <scope>NUCLEOTIDE SEQUENCE [LARGE SCALE GENOMIC DNA]</scope>
    <source>
        <strain evidence="2 3">UKMEL1</strain>
    </source>
</reference>
<dbReference type="EMBL" id="JIBK01000049">
    <property type="protein sequence ID" value="POM85130.1"/>
    <property type="molecule type" value="Genomic_DNA"/>
</dbReference>
<dbReference type="OrthoDB" id="340166at2759"/>
<keyword evidence="1" id="KW-0812">Transmembrane</keyword>
<feature type="transmembrane region" description="Helical" evidence="1">
    <location>
        <begin position="60"/>
        <end position="81"/>
    </location>
</feature>
<dbReference type="AlphaFoldDB" id="A0A2P4Z561"/>
<keyword evidence="3" id="KW-1185">Reference proteome</keyword>
<keyword evidence="1" id="KW-0472">Membrane</keyword>